<dbReference type="GO" id="GO:0036199">
    <property type="term" value="F:cholest-4-en-3-one 26-monooxygenase activity"/>
    <property type="evidence" value="ECO:0007669"/>
    <property type="project" value="TreeGrafter"/>
</dbReference>
<dbReference type="EMBL" id="JXUW01000040">
    <property type="protein sequence ID" value="KJE75457.1"/>
    <property type="molecule type" value="Genomic_DNA"/>
</dbReference>
<dbReference type="GO" id="GO:0005506">
    <property type="term" value="F:iron ion binding"/>
    <property type="evidence" value="ECO:0007669"/>
    <property type="project" value="InterPro"/>
</dbReference>
<dbReference type="InterPro" id="IPR002397">
    <property type="entry name" value="Cyt_P450_B"/>
</dbReference>
<dbReference type="AlphaFoldDB" id="A0A0D8FT83"/>
<dbReference type="GeneID" id="78373766"/>
<dbReference type="SUPFAM" id="SSF48264">
    <property type="entry name" value="Cytochrome P450"/>
    <property type="match status" value="1"/>
</dbReference>
<dbReference type="GO" id="GO:0006707">
    <property type="term" value="P:cholesterol catabolic process"/>
    <property type="evidence" value="ECO:0007669"/>
    <property type="project" value="TreeGrafter"/>
</dbReference>
<dbReference type="PANTHER" id="PTHR46696">
    <property type="entry name" value="P450, PUTATIVE (EUROFUNG)-RELATED"/>
    <property type="match status" value="1"/>
</dbReference>
<sequence length="425" mass="47095">MSLGGWFQPIEELSLDEIDLSDLEFWRLPHQVREGAFRSLRQRRPVARFPIPEWLLTEETESGSYHAIMRYSDVLSASRDPETFASGRGAVSIIDLPEEFLEFFGSLINTDDPRHAHLRRVVMRAFTPRRIERLDAEIGVVAHRLVENARDLGQFDFVDAIAAPLPLRIIGEIMGIPEEYDQFVLERSQRILGALDPEFVAPEMSPDESILTAALELSEFMGDLAGRQHRDDEVIGALLAADVDGAALSPSELASFFILLLVAGNETTRNALSAGMMALAEFRSVRDELIAGPSADRLSRAADEIVRLASPVVWMRRTLTRPAVLSGVSLDVGDRVLLMYPSANRDETVFEDPYRLSLDSNAARHLGFGGYGPHHCLGAHLARAEIVAVLREVLALMPAYDLTGEPEMLVSNFIAGVKRLPMRAG</sequence>
<dbReference type="PRINTS" id="PR00359">
    <property type="entry name" value="BP450"/>
</dbReference>
<evidence type="ECO:0000313" key="2">
    <source>
        <dbReference type="EMBL" id="KJE75457.1"/>
    </source>
</evidence>
<keyword evidence="3" id="KW-1185">Reference proteome</keyword>
<evidence type="ECO:0000256" key="1">
    <source>
        <dbReference type="ARBA" id="ARBA00010617"/>
    </source>
</evidence>
<dbReference type="PATRIC" id="fig|1121877.4.peg.3144"/>
<comment type="caution">
    <text evidence="2">The sequence shown here is derived from an EMBL/GenBank/DDBJ whole genome shotgun (WGS) entry which is preliminary data.</text>
</comment>
<comment type="similarity">
    <text evidence="1">Belongs to the cytochrome P450 family.</text>
</comment>
<dbReference type="EC" id="1.14.-.-" evidence="2"/>
<reference evidence="2 3" key="1">
    <citation type="submission" date="2015-01" db="EMBL/GenBank/DDBJ databases">
        <title>Draft genome of the acidophilic iron oxidizer Ferrimicrobium acidiphilum strain T23.</title>
        <authorList>
            <person name="Poehlein A."/>
            <person name="Eisen S."/>
            <person name="Schloemann M."/>
            <person name="Johnson B.D."/>
            <person name="Daniel R."/>
            <person name="Muehling M."/>
        </authorList>
    </citation>
    <scope>NUCLEOTIDE SEQUENCE [LARGE SCALE GENOMIC DNA]</scope>
    <source>
        <strain evidence="2 3">T23</strain>
    </source>
</reference>
<dbReference type="GO" id="GO:0008395">
    <property type="term" value="F:steroid hydroxylase activity"/>
    <property type="evidence" value="ECO:0007669"/>
    <property type="project" value="TreeGrafter"/>
</dbReference>
<dbReference type="PANTHER" id="PTHR46696:SF4">
    <property type="entry name" value="BIOTIN BIOSYNTHESIS CYTOCHROME P450"/>
    <property type="match status" value="1"/>
</dbReference>
<dbReference type="InterPro" id="IPR001128">
    <property type="entry name" value="Cyt_P450"/>
</dbReference>
<protein>
    <submittedName>
        <fullName evidence="2">Putative cytochrome P450 124</fullName>
        <ecNumber evidence="2">1.14.-.-</ecNumber>
    </submittedName>
</protein>
<keyword evidence="2" id="KW-0560">Oxidoreductase</keyword>
<dbReference type="Gene3D" id="1.10.630.10">
    <property type="entry name" value="Cytochrome P450"/>
    <property type="match status" value="1"/>
</dbReference>
<dbReference type="Pfam" id="PF00067">
    <property type="entry name" value="p450"/>
    <property type="match status" value="1"/>
</dbReference>
<dbReference type="STRING" id="1121877.FEAC_27970"/>
<dbReference type="OrthoDB" id="3203662at2"/>
<dbReference type="RefSeq" id="WP_035391403.1">
    <property type="nucleotide sequence ID" value="NZ_JQKF01000045.1"/>
</dbReference>
<accession>A0A0D8FT83</accession>
<dbReference type="eggNOG" id="COG2124">
    <property type="taxonomic scope" value="Bacteria"/>
</dbReference>
<name>A0A0D8FT83_9ACTN</name>
<proteinExistence type="inferred from homology"/>
<evidence type="ECO:0000313" key="3">
    <source>
        <dbReference type="Proteomes" id="UP000032336"/>
    </source>
</evidence>
<gene>
    <name evidence="2" type="ORF">FEAC_27970</name>
</gene>
<dbReference type="Proteomes" id="UP000032336">
    <property type="component" value="Unassembled WGS sequence"/>
</dbReference>
<organism evidence="2 3">
    <name type="scientific">Ferrimicrobium acidiphilum DSM 19497</name>
    <dbReference type="NCBI Taxonomy" id="1121877"/>
    <lineage>
        <taxon>Bacteria</taxon>
        <taxon>Bacillati</taxon>
        <taxon>Actinomycetota</taxon>
        <taxon>Acidimicrobiia</taxon>
        <taxon>Acidimicrobiales</taxon>
        <taxon>Acidimicrobiaceae</taxon>
        <taxon>Ferrimicrobium</taxon>
    </lineage>
</organism>
<dbReference type="GO" id="GO:0020037">
    <property type="term" value="F:heme binding"/>
    <property type="evidence" value="ECO:0007669"/>
    <property type="project" value="InterPro"/>
</dbReference>
<dbReference type="InterPro" id="IPR036396">
    <property type="entry name" value="Cyt_P450_sf"/>
</dbReference>